<reference evidence="6" key="1">
    <citation type="submission" date="2023-06" db="EMBL/GenBank/DDBJ databases">
        <title>Cytophagales bacterium Strain LB-30, isolated from soil.</title>
        <authorList>
            <person name="Liu B."/>
        </authorList>
    </citation>
    <scope>NUCLEOTIDE SEQUENCE</scope>
    <source>
        <strain evidence="6">LB-30</strain>
    </source>
</reference>
<dbReference type="Gene3D" id="3.50.50.60">
    <property type="entry name" value="FAD/NAD(P)-binding domain"/>
    <property type="match status" value="2"/>
</dbReference>
<gene>
    <name evidence="6" type="ORF">QWY31_05655</name>
</gene>
<organism evidence="6 7">
    <name type="scientific">Shiella aurantiaca</name>
    <dbReference type="NCBI Taxonomy" id="3058365"/>
    <lineage>
        <taxon>Bacteria</taxon>
        <taxon>Pseudomonadati</taxon>
        <taxon>Bacteroidota</taxon>
        <taxon>Cytophagia</taxon>
        <taxon>Cytophagales</taxon>
        <taxon>Shiellaceae</taxon>
        <taxon>Shiella</taxon>
    </lineage>
</organism>
<dbReference type="InterPro" id="IPR036188">
    <property type="entry name" value="FAD/NAD-bd_sf"/>
</dbReference>
<dbReference type="Proteomes" id="UP001168552">
    <property type="component" value="Unassembled WGS sequence"/>
</dbReference>
<proteinExistence type="inferred from homology"/>
<accession>A0ABT8F3E7</accession>
<evidence type="ECO:0000256" key="1">
    <source>
        <dbReference type="ARBA" id="ARBA00009183"/>
    </source>
</evidence>
<keyword evidence="4" id="KW-0521">NADP</keyword>
<evidence type="ECO:0000313" key="6">
    <source>
        <dbReference type="EMBL" id="MDN4164977.1"/>
    </source>
</evidence>
<evidence type="ECO:0000256" key="5">
    <source>
        <dbReference type="ARBA" id="ARBA00023002"/>
    </source>
</evidence>
<dbReference type="RefSeq" id="WP_320003501.1">
    <property type="nucleotide sequence ID" value="NZ_JAUHJS010000002.1"/>
</dbReference>
<dbReference type="InterPro" id="IPR050346">
    <property type="entry name" value="FMO-like"/>
</dbReference>
<comment type="similarity">
    <text evidence="1">Belongs to the FMO family.</text>
</comment>
<sequence>MKRIAIIGAGISGLCAAKIFLKAGFNVTVFEKAESIGGFWAKEKLHTFINHQATKDEYSFSDFKMPLGYPEHPSGEQVYEYLLNYCREFDLLKTIQLNHEVIEMDWNGRIWSLNIDRQDTLITESFHYVIICSGALNETKIPFYPNLQNFLANGGQVVHSSEVESIEQLKNKRVLVSGFAKSGTDVVSYPSGYLYSETSVYQNEESKLSRFLANNPHAKYRLYSRLSETLFNFHSETRIQKIAHAIYKSLIWLQLRGLELFFKWQYGLRRIDIIPERKTDEVSINGLGVETGNFYEKNGLYKIKSIQSSIKEYTNEGVLLTDGSKLKADLIIHDTSIIQDVLFLSPMYRSKLRDKNGRLRLYRNIISPEIPNIAFVGFNSNSFSPVNSEVAAYWVLRLVNEQIKLPSKEEMLESICSSLLWRMKESPLALEYSNTYISSTNHRNLEELLMDMGLRSKRTSSVIVG</sequence>
<evidence type="ECO:0000256" key="2">
    <source>
        <dbReference type="ARBA" id="ARBA00022630"/>
    </source>
</evidence>
<dbReference type="Pfam" id="PF00743">
    <property type="entry name" value="FMO-like"/>
    <property type="match status" value="1"/>
</dbReference>
<dbReference type="PANTHER" id="PTHR23023">
    <property type="entry name" value="DIMETHYLANILINE MONOOXYGENASE"/>
    <property type="match status" value="1"/>
</dbReference>
<dbReference type="PIRSF" id="PIRSF000332">
    <property type="entry name" value="FMO"/>
    <property type="match status" value="1"/>
</dbReference>
<evidence type="ECO:0000313" key="7">
    <source>
        <dbReference type="Proteomes" id="UP001168552"/>
    </source>
</evidence>
<dbReference type="PRINTS" id="PR00370">
    <property type="entry name" value="FMOXYGENASE"/>
</dbReference>
<keyword evidence="7" id="KW-1185">Reference proteome</keyword>
<evidence type="ECO:0000256" key="4">
    <source>
        <dbReference type="ARBA" id="ARBA00022857"/>
    </source>
</evidence>
<keyword evidence="3" id="KW-0274">FAD</keyword>
<keyword evidence="2" id="KW-0285">Flavoprotein</keyword>
<dbReference type="InterPro" id="IPR000960">
    <property type="entry name" value="Flavin_mOase"/>
</dbReference>
<dbReference type="InterPro" id="IPR020946">
    <property type="entry name" value="Flavin_mOase-like"/>
</dbReference>
<evidence type="ECO:0000256" key="3">
    <source>
        <dbReference type="ARBA" id="ARBA00022827"/>
    </source>
</evidence>
<protein>
    <submittedName>
        <fullName evidence="6">NAD(P)-binding domain-containing protein</fullName>
    </submittedName>
</protein>
<name>A0ABT8F3E7_9BACT</name>
<dbReference type="EMBL" id="JAUHJS010000002">
    <property type="protein sequence ID" value="MDN4164977.1"/>
    <property type="molecule type" value="Genomic_DNA"/>
</dbReference>
<keyword evidence="5" id="KW-0560">Oxidoreductase</keyword>
<dbReference type="SUPFAM" id="SSF51905">
    <property type="entry name" value="FAD/NAD(P)-binding domain"/>
    <property type="match status" value="1"/>
</dbReference>
<comment type="caution">
    <text evidence="6">The sequence shown here is derived from an EMBL/GenBank/DDBJ whole genome shotgun (WGS) entry which is preliminary data.</text>
</comment>